<reference evidence="3" key="1">
    <citation type="journal article" date="2013" name="Proc. Natl. Acad. Sci. U.S.A.">
        <title>Genome structure and metabolic features in the red seaweed Chondrus crispus shed light on evolution of the Archaeplastida.</title>
        <authorList>
            <person name="Collen J."/>
            <person name="Porcel B."/>
            <person name="Carre W."/>
            <person name="Ball S.G."/>
            <person name="Chaparro C."/>
            <person name="Tonon T."/>
            <person name="Barbeyron T."/>
            <person name="Michel G."/>
            <person name="Noel B."/>
            <person name="Valentin K."/>
            <person name="Elias M."/>
            <person name="Artiguenave F."/>
            <person name="Arun A."/>
            <person name="Aury J.M."/>
            <person name="Barbosa-Neto J.F."/>
            <person name="Bothwell J.H."/>
            <person name="Bouget F.Y."/>
            <person name="Brillet L."/>
            <person name="Cabello-Hurtado F."/>
            <person name="Capella-Gutierrez S."/>
            <person name="Charrier B."/>
            <person name="Cladiere L."/>
            <person name="Cock J.M."/>
            <person name="Coelho S.M."/>
            <person name="Colleoni C."/>
            <person name="Czjzek M."/>
            <person name="Da Silva C."/>
            <person name="Delage L."/>
            <person name="Denoeud F."/>
            <person name="Deschamps P."/>
            <person name="Dittami S.M."/>
            <person name="Gabaldon T."/>
            <person name="Gachon C.M."/>
            <person name="Groisillier A."/>
            <person name="Herve C."/>
            <person name="Jabbari K."/>
            <person name="Katinka M."/>
            <person name="Kloareg B."/>
            <person name="Kowalczyk N."/>
            <person name="Labadie K."/>
            <person name="Leblanc C."/>
            <person name="Lopez P.J."/>
            <person name="McLachlan D.H."/>
            <person name="Meslet-Cladiere L."/>
            <person name="Moustafa A."/>
            <person name="Nehr Z."/>
            <person name="Nyvall Collen P."/>
            <person name="Panaud O."/>
            <person name="Partensky F."/>
            <person name="Poulain J."/>
            <person name="Rensing S.A."/>
            <person name="Rousvoal S."/>
            <person name="Samson G."/>
            <person name="Symeonidi A."/>
            <person name="Weissenbach J."/>
            <person name="Zambounis A."/>
            <person name="Wincker P."/>
            <person name="Boyen C."/>
        </authorList>
    </citation>
    <scope>NUCLEOTIDE SEQUENCE [LARGE SCALE GENOMIC DNA]</scope>
    <source>
        <strain evidence="3">cv. Stackhouse</strain>
    </source>
</reference>
<feature type="compositionally biased region" description="Basic and acidic residues" evidence="1">
    <location>
        <begin position="35"/>
        <end position="57"/>
    </location>
</feature>
<evidence type="ECO:0000313" key="3">
    <source>
        <dbReference type="Proteomes" id="UP000012073"/>
    </source>
</evidence>
<dbReference type="RefSeq" id="XP_005717011.1">
    <property type="nucleotide sequence ID" value="XM_005716954.1"/>
</dbReference>
<evidence type="ECO:0000313" key="2">
    <source>
        <dbReference type="EMBL" id="CDF37192.1"/>
    </source>
</evidence>
<sequence length="106" mass="11828">MRSDSASNNIVVDTRRDFFETGQGGLLDNAYRGEIRGLPKHQEDRPGASGDTKDGRTRHNGVSDIATILPPLQRYNRLFSSSPTSKLCNTSSHKVELFCKTWTCKN</sequence>
<dbReference type="Proteomes" id="UP000012073">
    <property type="component" value="Unassembled WGS sequence"/>
</dbReference>
<dbReference type="KEGG" id="ccp:CHC_T00005149001"/>
<dbReference type="EMBL" id="HG001818">
    <property type="protein sequence ID" value="CDF37192.1"/>
    <property type="molecule type" value="Genomic_DNA"/>
</dbReference>
<keyword evidence="3" id="KW-1185">Reference proteome</keyword>
<protein>
    <submittedName>
        <fullName evidence="2">Uncharacterized protein</fullName>
    </submittedName>
</protein>
<gene>
    <name evidence="2" type="ORF">CHC_T00005149001</name>
</gene>
<evidence type="ECO:0000256" key="1">
    <source>
        <dbReference type="SAM" id="MobiDB-lite"/>
    </source>
</evidence>
<organism evidence="2 3">
    <name type="scientific">Chondrus crispus</name>
    <name type="common">Carrageen Irish moss</name>
    <name type="synonym">Polymorpha crispa</name>
    <dbReference type="NCBI Taxonomy" id="2769"/>
    <lineage>
        <taxon>Eukaryota</taxon>
        <taxon>Rhodophyta</taxon>
        <taxon>Florideophyceae</taxon>
        <taxon>Rhodymeniophycidae</taxon>
        <taxon>Gigartinales</taxon>
        <taxon>Gigartinaceae</taxon>
        <taxon>Chondrus</taxon>
    </lineage>
</organism>
<name>R7QF90_CHOCR</name>
<dbReference type="AlphaFoldDB" id="R7QF90"/>
<accession>R7QF90</accession>
<feature type="region of interest" description="Disordered" evidence="1">
    <location>
        <begin position="35"/>
        <end position="62"/>
    </location>
</feature>
<dbReference type="GeneID" id="17324710"/>
<proteinExistence type="predicted"/>
<dbReference type="Gramene" id="CDF37192">
    <property type="protein sequence ID" value="CDF37192"/>
    <property type="gene ID" value="CHC_T00005149001"/>
</dbReference>